<proteinExistence type="predicted"/>
<evidence type="ECO:0000313" key="2">
    <source>
        <dbReference type="EMBL" id="PJE69584.1"/>
    </source>
</evidence>
<dbReference type="EMBL" id="PFEN01000020">
    <property type="protein sequence ID" value="PJE69584.1"/>
    <property type="molecule type" value="Genomic_DNA"/>
</dbReference>
<keyword evidence="1" id="KW-0812">Transmembrane</keyword>
<comment type="caution">
    <text evidence="2">The sequence shown here is derived from an EMBL/GenBank/DDBJ whole genome shotgun (WGS) entry which is preliminary data.</text>
</comment>
<sequence>MKIKEFLQKIQNLPLQQKKVILWAIVVIMGLGFLYLWLLMTKERLENISGNKEEFIKRFEAPSFEAEIFKVPELGNEEDFKKIENLINELKNNPEKLEKIKKDFEENPNKLKELMEDPQKLEEFIKEIEGEIKTNN</sequence>
<keyword evidence="1" id="KW-1133">Transmembrane helix</keyword>
<reference evidence="3" key="1">
    <citation type="submission" date="2017-09" db="EMBL/GenBank/DDBJ databases">
        <title>Depth-based differentiation of microbial function through sediment-hosted aquifers and enrichment of novel symbionts in the deep terrestrial subsurface.</title>
        <authorList>
            <person name="Probst A.J."/>
            <person name="Ladd B."/>
            <person name="Jarett J.K."/>
            <person name="Geller-Mcgrath D.E."/>
            <person name="Sieber C.M.K."/>
            <person name="Emerson J.B."/>
            <person name="Anantharaman K."/>
            <person name="Thomas B.C."/>
            <person name="Malmstrom R."/>
            <person name="Stieglmeier M."/>
            <person name="Klingl A."/>
            <person name="Woyke T."/>
            <person name="Ryan C.M."/>
            <person name="Banfield J.F."/>
        </authorList>
    </citation>
    <scope>NUCLEOTIDE SEQUENCE [LARGE SCALE GENOMIC DNA]</scope>
</reference>
<organism evidence="2 3">
    <name type="scientific">Candidatus Staskawiczbacteria bacterium CG10_big_fil_rev_8_21_14_0_10_38_10</name>
    <dbReference type="NCBI Taxonomy" id="1974891"/>
    <lineage>
        <taxon>Bacteria</taxon>
        <taxon>Candidatus Staskawicziibacteriota</taxon>
    </lineage>
</organism>
<evidence type="ECO:0000256" key="1">
    <source>
        <dbReference type="SAM" id="Phobius"/>
    </source>
</evidence>
<dbReference type="AlphaFoldDB" id="A0A2H9T1H6"/>
<protein>
    <submittedName>
        <fullName evidence="2">Uncharacterized protein</fullName>
    </submittedName>
</protein>
<feature type="transmembrane region" description="Helical" evidence="1">
    <location>
        <begin position="20"/>
        <end position="40"/>
    </location>
</feature>
<name>A0A2H9T1H6_9BACT</name>
<dbReference type="Proteomes" id="UP000236946">
    <property type="component" value="Unassembled WGS sequence"/>
</dbReference>
<keyword evidence="1" id="KW-0472">Membrane</keyword>
<accession>A0A2H9T1H6</accession>
<gene>
    <name evidence="2" type="ORF">COU98_01275</name>
</gene>
<evidence type="ECO:0000313" key="3">
    <source>
        <dbReference type="Proteomes" id="UP000236946"/>
    </source>
</evidence>